<keyword evidence="1" id="KW-0812">Transmembrane</keyword>
<sequence length="128" mass="13119">MELPVSPLEVLALGLEYVRPVLGALITVISIDVALLLLALLGFGGGFRNAGKAIKSSLMLGGVVGVIALVLAVPATGAGFNDLLGWIDYATLLGAGVGFGLAAAVISYPPIQLLVASNSRHQARHFTR</sequence>
<name>A0A110B5C5_HALHR</name>
<dbReference type="KEGG" id="hhk:HH1059_14590"/>
<gene>
    <name evidence="2" type="ORF">HH1059_14590</name>
</gene>
<dbReference type="Proteomes" id="UP000218890">
    <property type="component" value="Chromosome"/>
</dbReference>
<feature type="transmembrane region" description="Helical" evidence="1">
    <location>
        <begin position="20"/>
        <end position="46"/>
    </location>
</feature>
<proteinExistence type="predicted"/>
<accession>A0A110B5C5</accession>
<keyword evidence="3" id="KW-1185">Reference proteome</keyword>
<protein>
    <submittedName>
        <fullName evidence="2">Uncharacterized protein</fullName>
    </submittedName>
</protein>
<reference evidence="2" key="1">
    <citation type="submission" date="2016-02" db="EMBL/GenBank/DDBJ databases">
        <title>Halorhodospira halochloris DSM-1059 complete genome, version 2.</title>
        <authorList>
            <person name="Tsukatani Y."/>
        </authorList>
    </citation>
    <scope>NUCLEOTIDE SEQUENCE</scope>
    <source>
        <strain evidence="2">DSM 1059</strain>
    </source>
</reference>
<dbReference type="RefSeq" id="WP_096409568.1">
    <property type="nucleotide sequence ID" value="NZ_AP017372.2"/>
</dbReference>
<keyword evidence="1" id="KW-1133">Transmembrane helix</keyword>
<evidence type="ECO:0000256" key="1">
    <source>
        <dbReference type="SAM" id="Phobius"/>
    </source>
</evidence>
<keyword evidence="1" id="KW-0472">Membrane</keyword>
<dbReference type="AlphaFoldDB" id="A0A110B5C5"/>
<dbReference type="EMBL" id="AP017372">
    <property type="protein sequence ID" value="BAU58163.1"/>
    <property type="molecule type" value="Genomic_DNA"/>
</dbReference>
<evidence type="ECO:0000313" key="2">
    <source>
        <dbReference type="EMBL" id="BAU58163.1"/>
    </source>
</evidence>
<evidence type="ECO:0000313" key="3">
    <source>
        <dbReference type="Proteomes" id="UP000218890"/>
    </source>
</evidence>
<organism evidence="2 3">
    <name type="scientific">Halorhodospira halochloris</name>
    <name type="common">Ectothiorhodospira halochloris</name>
    <dbReference type="NCBI Taxonomy" id="1052"/>
    <lineage>
        <taxon>Bacteria</taxon>
        <taxon>Pseudomonadati</taxon>
        <taxon>Pseudomonadota</taxon>
        <taxon>Gammaproteobacteria</taxon>
        <taxon>Chromatiales</taxon>
        <taxon>Ectothiorhodospiraceae</taxon>
        <taxon>Halorhodospira</taxon>
    </lineage>
</organism>
<feature type="transmembrane region" description="Helical" evidence="1">
    <location>
        <begin position="58"/>
        <end position="80"/>
    </location>
</feature>
<feature type="transmembrane region" description="Helical" evidence="1">
    <location>
        <begin position="86"/>
        <end position="108"/>
    </location>
</feature>